<keyword evidence="3 7" id="KW-0032">Aminotransferase</keyword>
<dbReference type="GO" id="GO:0008483">
    <property type="term" value="F:transaminase activity"/>
    <property type="evidence" value="ECO:0007669"/>
    <property type="project" value="UniProtKB-KW"/>
</dbReference>
<gene>
    <name evidence="7" type="ORF">B2A_05340</name>
</gene>
<comment type="similarity">
    <text evidence="2">Belongs to the class-I pyridoxal-phosphate-dependent aminotransferase family.</text>
</comment>
<evidence type="ECO:0000256" key="2">
    <source>
        <dbReference type="ARBA" id="ARBA00007441"/>
    </source>
</evidence>
<name>T1AGG3_9ZZZZ</name>
<dbReference type="InterPro" id="IPR004839">
    <property type="entry name" value="Aminotransferase_I/II_large"/>
</dbReference>
<keyword evidence="5" id="KW-0663">Pyridoxal phosphate</keyword>
<dbReference type="GO" id="GO:0030170">
    <property type="term" value="F:pyridoxal phosphate binding"/>
    <property type="evidence" value="ECO:0007669"/>
    <property type="project" value="InterPro"/>
</dbReference>
<feature type="domain" description="Aminotransferase class I/classII large" evidence="6">
    <location>
        <begin position="4"/>
        <end position="159"/>
    </location>
</feature>
<dbReference type="CDD" id="cd00609">
    <property type="entry name" value="AAT_like"/>
    <property type="match status" value="1"/>
</dbReference>
<reference evidence="7" key="1">
    <citation type="submission" date="2013-08" db="EMBL/GenBank/DDBJ databases">
        <authorList>
            <person name="Mendez C."/>
            <person name="Richter M."/>
            <person name="Ferrer M."/>
            <person name="Sanchez J."/>
        </authorList>
    </citation>
    <scope>NUCLEOTIDE SEQUENCE</scope>
</reference>
<evidence type="ECO:0000256" key="3">
    <source>
        <dbReference type="ARBA" id="ARBA00022576"/>
    </source>
</evidence>
<evidence type="ECO:0000313" key="7">
    <source>
        <dbReference type="EMBL" id="EQD56272.1"/>
    </source>
</evidence>
<accession>T1AGG3</accession>
<dbReference type="InterPro" id="IPR015424">
    <property type="entry name" value="PyrdxlP-dep_Trfase"/>
</dbReference>
<feature type="non-terminal residue" evidence="7">
    <location>
        <position position="182"/>
    </location>
</feature>
<dbReference type="PANTHER" id="PTHR46383">
    <property type="entry name" value="ASPARTATE AMINOTRANSFERASE"/>
    <property type="match status" value="1"/>
</dbReference>
<organism evidence="7">
    <name type="scientific">mine drainage metagenome</name>
    <dbReference type="NCBI Taxonomy" id="410659"/>
    <lineage>
        <taxon>unclassified sequences</taxon>
        <taxon>metagenomes</taxon>
        <taxon>ecological metagenomes</taxon>
    </lineage>
</organism>
<proteinExistence type="inferred from homology"/>
<comment type="caution">
    <text evidence="7">The sequence shown here is derived from an EMBL/GenBank/DDBJ whole genome shotgun (WGS) entry which is preliminary data.</text>
</comment>
<evidence type="ECO:0000256" key="4">
    <source>
        <dbReference type="ARBA" id="ARBA00022679"/>
    </source>
</evidence>
<dbReference type="InterPro" id="IPR050596">
    <property type="entry name" value="AspAT/PAT-like"/>
</dbReference>
<dbReference type="Pfam" id="PF00155">
    <property type="entry name" value="Aminotran_1_2"/>
    <property type="match status" value="1"/>
</dbReference>
<dbReference type="EMBL" id="AUZZ01003706">
    <property type="protein sequence ID" value="EQD56272.1"/>
    <property type="molecule type" value="Genomic_DNA"/>
</dbReference>
<dbReference type="InterPro" id="IPR015421">
    <property type="entry name" value="PyrdxlP-dep_Trfase_major"/>
</dbReference>
<evidence type="ECO:0000256" key="1">
    <source>
        <dbReference type="ARBA" id="ARBA00001933"/>
    </source>
</evidence>
<dbReference type="AlphaFoldDB" id="T1AGG3"/>
<reference evidence="7" key="2">
    <citation type="journal article" date="2014" name="ISME J.">
        <title>Microbial stratification in low pH oxic and suboxic macroscopic growths along an acid mine drainage.</title>
        <authorList>
            <person name="Mendez-Garcia C."/>
            <person name="Mesa V."/>
            <person name="Sprenger R.R."/>
            <person name="Richter M."/>
            <person name="Diez M.S."/>
            <person name="Solano J."/>
            <person name="Bargiela R."/>
            <person name="Golyshina O.V."/>
            <person name="Manteca A."/>
            <person name="Ramos J.L."/>
            <person name="Gallego J.R."/>
            <person name="Llorente I."/>
            <person name="Martins Dos Santos V.A."/>
            <person name="Jensen O.N."/>
            <person name="Pelaez A.I."/>
            <person name="Sanchez J."/>
            <person name="Ferrer M."/>
        </authorList>
    </citation>
    <scope>NUCLEOTIDE SEQUENCE</scope>
</reference>
<dbReference type="PANTHER" id="PTHR46383:SF1">
    <property type="entry name" value="ASPARTATE AMINOTRANSFERASE"/>
    <property type="match status" value="1"/>
</dbReference>
<comment type="cofactor">
    <cofactor evidence="1">
        <name>pyridoxal 5'-phosphate</name>
        <dbReference type="ChEBI" id="CHEBI:597326"/>
    </cofactor>
</comment>
<protein>
    <submittedName>
        <fullName evidence="7">Aminotransferase class I and II</fullName>
    </submittedName>
</protein>
<dbReference type="GO" id="GO:0006520">
    <property type="term" value="P:amino acid metabolic process"/>
    <property type="evidence" value="ECO:0007669"/>
    <property type="project" value="InterPro"/>
</dbReference>
<keyword evidence="4 7" id="KW-0808">Transferase</keyword>
<dbReference type="SUPFAM" id="SSF53383">
    <property type="entry name" value="PLP-dependent transferases"/>
    <property type="match status" value="1"/>
</dbReference>
<dbReference type="Gene3D" id="3.40.640.10">
    <property type="entry name" value="Type I PLP-dependent aspartate aminotransferase-like (Major domain)"/>
    <property type="match status" value="1"/>
</dbReference>
<evidence type="ECO:0000256" key="5">
    <source>
        <dbReference type="ARBA" id="ARBA00022898"/>
    </source>
</evidence>
<evidence type="ECO:0000259" key="6">
    <source>
        <dbReference type="Pfam" id="PF00155"/>
    </source>
</evidence>
<sequence length="182" mass="20171">MRNGGNHYGPTAGILPLREHVAARYVRWDRTTSSSNVIITASGSEALMSAALALYDPGDEVLVPNPGFVLYGPHARLAGAIPVPYSLTEARKFQPDLAELERLVTPKTRAIVVNSPSNPTGGMFTPRTVDRIVAFAQAHDLVIVSDEVYDEIVYEGEFVSFVGEERSRRRRELVLEDVRRHR</sequence>